<feature type="domain" description="OVATE" evidence="8">
    <location>
        <begin position="269"/>
        <end position="328"/>
    </location>
</feature>
<accession>A0AAE1MCH8</accession>
<organism evidence="9 10">
    <name type="scientific">Acacia crassicarpa</name>
    <name type="common">northern wattle</name>
    <dbReference type="NCBI Taxonomy" id="499986"/>
    <lineage>
        <taxon>Eukaryota</taxon>
        <taxon>Viridiplantae</taxon>
        <taxon>Streptophyta</taxon>
        <taxon>Embryophyta</taxon>
        <taxon>Tracheophyta</taxon>
        <taxon>Spermatophyta</taxon>
        <taxon>Magnoliopsida</taxon>
        <taxon>eudicotyledons</taxon>
        <taxon>Gunneridae</taxon>
        <taxon>Pentapetalae</taxon>
        <taxon>rosids</taxon>
        <taxon>fabids</taxon>
        <taxon>Fabales</taxon>
        <taxon>Fabaceae</taxon>
        <taxon>Caesalpinioideae</taxon>
        <taxon>mimosoid clade</taxon>
        <taxon>Acacieae</taxon>
        <taxon>Acacia</taxon>
    </lineage>
</organism>
<evidence type="ECO:0000256" key="6">
    <source>
        <dbReference type="RuleBase" id="RU367028"/>
    </source>
</evidence>
<keyword evidence="5 6" id="KW-0539">Nucleus</keyword>
<feature type="compositionally biased region" description="Basic residues" evidence="7">
    <location>
        <begin position="132"/>
        <end position="146"/>
    </location>
</feature>
<comment type="caution">
    <text evidence="9">The sequence shown here is derived from an EMBL/GenBank/DDBJ whole genome shotgun (WGS) entry which is preliminary data.</text>
</comment>
<evidence type="ECO:0000256" key="3">
    <source>
        <dbReference type="ARBA" id="ARBA00023015"/>
    </source>
</evidence>
<sequence>MAKRFKFRICRVFQSCRSKDPSTLPSNPVPCFVPEPHRSSLRRHVSHAFESVGCGFSSSRPTLSDADDHRNGPHHDFHWEQQDKWHVVAKVCAAPDNNTTPRRKIYSSSVSAASDDEDNDDVLPLPPPPNAMKKKGRAKKKKKTTPRFRMSTSSADSCGLFSSDGHDVIDEEETETLVSSSRSFSTDSSSVELDSHLELESICETPGRHQGVKKMKSKSKKKKKKKKSKKKKKDGRVSFSSSSSPARVSMLLRLVPCSVEGKVRESFAVVKRSEDPYEDFRRSMMEMIMEKQIFEDTDLEQLLHCFLSLNSNEHHGIIVQVFAEIWQSLFTSASTTRRDL</sequence>
<dbReference type="Proteomes" id="UP001293593">
    <property type="component" value="Unassembled WGS sequence"/>
</dbReference>
<dbReference type="PROSITE" id="PS51754">
    <property type="entry name" value="OVATE"/>
    <property type="match status" value="1"/>
</dbReference>
<proteinExistence type="predicted"/>
<dbReference type="PANTHER" id="PTHR33057">
    <property type="entry name" value="TRANSCRIPTION REPRESSOR OFP7-RELATED"/>
    <property type="match status" value="1"/>
</dbReference>
<dbReference type="InterPro" id="IPR006458">
    <property type="entry name" value="Ovate_C"/>
</dbReference>
<dbReference type="EMBL" id="JAWXYG010000009">
    <property type="protein sequence ID" value="KAK4262192.1"/>
    <property type="molecule type" value="Genomic_DNA"/>
</dbReference>
<feature type="region of interest" description="Disordered" evidence="7">
    <location>
        <begin position="58"/>
        <end position="77"/>
    </location>
</feature>
<evidence type="ECO:0000256" key="5">
    <source>
        <dbReference type="ARBA" id="ARBA00023242"/>
    </source>
</evidence>
<keyword evidence="2 6" id="KW-0678">Repressor</keyword>
<dbReference type="AlphaFoldDB" id="A0AAE1MCH8"/>
<evidence type="ECO:0000256" key="7">
    <source>
        <dbReference type="SAM" id="MobiDB-lite"/>
    </source>
</evidence>
<evidence type="ECO:0000256" key="1">
    <source>
        <dbReference type="ARBA" id="ARBA00004123"/>
    </source>
</evidence>
<feature type="region of interest" description="Disordered" evidence="7">
    <location>
        <begin position="98"/>
        <end position="165"/>
    </location>
</feature>
<keyword evidence="3 6" id="KW-0805">Transcription regulation</keyword>
<protein>
    <recommendedName>
        <fullName evidence="6">Transcription repressor</fullName>
    </recommendedName>
    <alternativeName>
        <fullName evidence="6">Ovate family protein</fullName>
    </alternativeName>
</protein>
<reference evidence="9" key="1">
    <citation type="submission" date="2023-10" db="EMBL/GenBank/DDBJ databases">
        <title>Chromosome-level genome of the transformable northern wattle, Acacia crassicarpa.</title>
        <authorList>
            <person name="Massaro I."/>
            <person name="Sinha N.R."/>
            <person name="Poethig S."/>
            <person name="Leichty A.R."/>
        </authorList>
    </citation>
    <scope>NUCLEOTIDE SEQUENCE</scope>
    <source>
        <strain evidence="9">Acra3RX</strain>
        <tissue evidence="9">Leaf</tissue>
    </source>
</reference>
<evidence type="ECO:0000259" key="8">
    <source>
        <dbReference type="PROSITE" id="PS51754"/>
    </source>
</evidence>
<evidence type="ECO:0000313" key="9">
    <source>
        <dbReference type="EMBL" id="KAK4262192.1"/>
    </source>
</evidence>
<name>A0AAE1MCH8_9FABA</name>
<evidence type="ECO:0000313" key="10">
    <source>
        <dbReference type="Proteomes" id="UP001293593"/>
    </source>
</evidence>
<dbReference type="GO" id="GO:0045892">
    <property type="term" value="P:negative regulation of DNA-templated transcription"/>
    <property type="evidence" value="ECO:0007669"/>
    <property type="project" value="UniProtKB-UniRule"/>
</dbReference>
<dbReference type="Pfam" id="PF04844">
    <property type="entry name" value="Ovate"/>
    <property type="match status" value="1"/>
</dbReference>
<gene>
    <name evidence="9" type="ORF">QN277_027777</name>
</gene>
<dbReference type="NCBIfam" id="TIGR01568">
    <property type="entry name" value="A_thal_3678"/>
    <property type="match status" value="1"/>
</dbReference>
<keyword evidence="10" id="KW-1185">Reference proteome</keyword>
<evidence type="ECO:0000256" key="2">
    <source>
        <dbReference type="ARBA" id="ARBA00022491"/>
    </source>
</evidence>
<evidence type="ECO:0000256" key="4">
    <source>
        <dbReference type="ARBA" id="ARBA00023163"/>
    </source>
</evidence>
<comment type="subcellular location">
    <subcellularLocation>
        <location evidence="1 6">Nucleus</location>
    </subcellularLocation>
</comment>
<feature type="region of interest" description="Disordered" evidence="7">
    <location>
        <begin position="201"/>
        <end position="242"/>
    </location>
</feature>
<dbReference type="GO" id="GO:0005634">
    <property type="term" value="C:nucleus"/>
    <property type="evidence" value="ECO:0007669"/>
    <property type="project" value="UniProtKB-SubCell"/>
</dbReference>
<comment type="function">
    <text evidence="6">Transcriptional repressor that regulates multiple aspects of plant growth and development.</text>
</comment>
<feature type="compositionally biased region" description="Basic residues" evidence="7">
    <location>
        <begin position="210"/>
        <end position="234"/>
    </location>
</feature>
<keyword evidence="4 6" id="KW-0804">Transcription</keyword>
<dbReference type="InterPro" id="IPR038933">
    <property type="entry name" value="Ovate"/>
</dbReference>
<feature type="compositionally biased region" description="Basic and acidic residues" evidence="7">
    <location>
        <begin position="66"/>
        <end position="77"/>
    </location>
</feature>
<dbReference type="PANTHER" id="PTHR33057:SF224">
    <property type="entry name" value="TRANSCRIPTION REPRESSOR"/>
    <property type="match status" value="1"/>
</dbReference>